<comment type="caution">
    <text evidence="1">The sequence shown here is derived from an EMBL/GenBank/DDBJ whole genome shotgun (WGS) entry which is preliminary data.</text>
</comment>
<gene>
    <name evidence="1" type="ORF">Cva_00779</name>
</gene>
<accession>A0A0K8MC89</accession>
<proteinExistence type="predicted"/>
<dbReference type="STRING" id="1629334.Cva_00779"/>
<reference evidence="1 2" key="1">
    <citation type="submission" date="2015-03" db="EMBL/GenBank/DDBJ databases">
        <title>Caedibacter varicaedens, whole genome shotgun sequence.</title>
        <authorList>
            <person name="Suzuki H."/>
            <person name="Dapper A.L."/>
            <person name="Gibson A.K."/>
            <person name="Jackson C."/>
            <person name="Lee H."/>
            <person name="Pejaver V.R."/>
            <person name="Doak T."/>
            <person name="Lynch M."/>
        </authorList>
    </citation>
    <scope>NUCLEOTIDE SEQUENCE [LARGE SCALE GENOMIC DNA]</scope>
</reference>
<sequence>MAAYYDSEGANKCSVMSEEQGKFYVDLKERRTYGDQQYSAYTETFSSLNSQFQEKVSQHSTKFASD</sequence>
<dbReference type="Proteomes" id="UP000036771">
    <property type="component" value="Unassembled WGS sequence"/>
</dbReference>
<evidence type="ECO:0000313" key="2">
    <source>
        <dbReference type="Proteomes" id="UP000036771"/>
    </source>
</evidence>
<protein>
    <submittedName>
        <fullName evidence="1">Uncharacterized protein</fullName>
    </submittedName>
</protein>
<keyword evidence="2" id="KW-1185">Reference proteome</keyword>
<dbReference type="EMBL" id="BBVC01000025">
    <property type="protein sequence ID" value="GAO98131.1"/>
    <property type="molecule type" value="Genomic_DNA"/>
</dbReference>
<name>A0A0K8MC89_9PROT</name>
<organism evidence="1 2">
    <name type="scientific">Caedimonas varicaedens</name>
    <dbReference type="NCBI Taxonomy" id="1629334"/>
    <lineage>
        <taxon>Bacteria</taxon>
        <taxon>Pseudomonadati</taxon>
        <taxon>Pseudomonadota</taxon>
        <taxon>Alphaproteobacteria</taxon>
        <taxon>Holosporales</taxon>
        <taxon>Caedimonadaceae</taxon>
        <taxon>Caedimonas</taxon>
    </lineage>
</organism>
<evidence type="ECO:0000313" key="1">
    <source>
        <dbReference type="EMBL" id="GAO98131.1"/>
    </source>
</evidence>
<dbReference type="AlphaFoldDB" id="A0A0K8MC89"/>